<protein>
    <submittedName>
        <fullName evidence="2">Uncharacterized protein</fullName>
    </submittedName>
</protein>
<organism evidence="2 3">
    <name type="scientific">Knipowitschia caucasica</name>
    <name type="common">Caucasian dwarf goby</name>
    <name type="synonym">Pomatoschistus caucasicus</name>
    <dbReference type="NCBI Taxonomy" id="637954"/>
    <lineage>
        <taxon>Eukaryota</taxon>
        <taxon>Metazoa</taxon>
        <taxon>Chordata</taxon>
        <taxon>Craniata</taxon>
        <taxon>Vertebrata</taxon>
        <taxon>Euteleostomi</taxon>
        <taxon>Actinopterygii</taxon>
        <taxon>Neopterygii</taxon>
        <taxon>Teleostei</taxon>
        <taxon>Neoteleostei</taxon>
        <taxon>Acanthomorphata</taxon>
        <taxon>Gobiaria</taxon>
        <taxon>Gobiiformes</taxon>
        <taxon>Gobioidei</taxon>
        <taxon>Gobiidae</taxon>
        <taxon>Gobiinae</taxon>
        <taxon>Knipowitschia</taxon>
    </lineage>
</organism>
<evidence type="ECO:0000313" key="2">
    <source>
        <dbReference type="EMBL" id="CAL1574701.1"/>
    </source>
</evidence>
<dbReference type="EMBL" id="OZ035834">
    <property type="protein sequence ID" value="CAL1574701.1"/>
    <property type="molecule type" value="Genomic_DNA"/>
</dbReference>
<dbReference type="AlphaFoldDB" id="A0AAV2JDV1"/>
<feature type="compositionally biased region" description="Polar residues" evidence="1">
    <location>
        <begin position="61"/>
        <end position="73"/>
    </location>
</feature>
<name>A0AAV2JDV1_KNICA</name>
<sequence length="83" mass="9124">MEVFLVVRGHSLPRGSQSDMPLPPNVNPVNIMDSGMDRLGTDPRHGPTARTHGTDPRHRPSAQTLDTDPQQRPSPFPNHKGVI</sequence>
<evidence type="ECO:0000256" key="1">
    <source>
        <dbReference type="SAM" id="MobiDB-lite"/>
    </source>
</evidence>
<feature type="compositionally biased region" description="Basic and acidic residues" evidence="1">
    <location>
        <begin position="35"/>
        <end position="45"/>
    </location>
</feature>
<keyword evidence="3" id="KW-1185">Reference proteome</keyword>
<dbReference type="Proteomes" id="UP001497482">
    <property type="component" value="Chromosome 12"/>
</dbReference>
<accession>A0AAV2JDV1</accession>
<feature type="region of interest" description="Disordered" evidence="1">
    <location>
        <begin position="1"/>
        <end position="83"/>
    </location>
</feature>
<evidence type="ECO:0000313" key="3">
    <source>
        <dbReference type="Proteomes" id="UP001497482"/>
    </source>
</evidence>
<reference evidence="2 3" key="1">
    <citation type="submission" date="2024-04" db="EMBL/GenBank/DDBJ databases">
        <authorList>
            <person name="Waldvogel A.-M."/>
            <person name="Schoenle A."/>
        </authorList>
    </citation>
    <scope>NUCLEOTIDE SEQUENCE [LARGE SCALE GENOMIC DNA]</scope>
</reference>
<gene>
    <name evidence="2" type="ORF">KC01_LOCUS6401</name>
</gene>
<proteinExistence type="predicted"/>